<evidence type="ECO:0000313" key="2">
    <source>
        <dbReference type="Proteomes" id="UP000029707"/>
    </source>
</evidence>
<name>A0A4U8THS8_9HELI</name>
<sequence length="106" mass="12254">MNLKHISEGELLELIKAIFSLAKTLKIWEIRKLYALTSLGLKLKPLVQGLDSQSTEDKARHILEALSLIGTYRDAHREEFDELLDNVFEIAQHKREKVLNVAKRFL</sequence>
<proteinExistence type="predicted"/>
<reference evidence="1 2" key="1">
    <citation type="journal article" date="2014" name="Genome Announc.">
        <title>Draft genome sequences of eight enterohepatic helicobacter species isolated from both laboratory and wild rodents.</title>
        <authorList>
            <person name="Sheh A."/>
            <person name="Shen Z."/>
            <person name="Fox J.G."/>
        </authorList>
    </citation>
    <scope>NUCLEOTIDE SEQUENCE [LARGE SCALE GENOMIC DNA]</scope>
    <source>
        <strain evidence="1 2">MIT 01-6451</strain>
    </source>
</reference>
<dbReference type="STRING" id="425400.LS65_01530"/>
<keyword evidence="2" id="KW-1185">Reference proteome</keyword>
<dbReference type="EMBL" id="JRMQ02000017">
    <property type="protein sequence ID" value="TLD99811.1"/>
    <property type="molecule type" value="Genomic_DNA"/>
</dbReference>
<organism evidence="1 2">
    <name type="scientific">Helicobacter japonicus</name>
    <dbReference type="NCBI Taxonomy" id="425400"/>
    <lineage>
        <taxon>Bacteria</taxon>
        <taxon>Pseudomonadati</taxon>
        <taxon>Campylobacterota</taxon>
        <taxon>Epsilonproteobacteria</taxon>
        <taxon>Campylobacterales</taxon>
        <taxon>Helicobacteraceae</taxon>
        <taxon>Helicobacter</taxon>
    </lineage>
</organism>
<dbReference type="GeneID" id="82321811"/>
<comment type="caution">
    <text evidence="1">The sequence shown here is derived from an EMBL/GenBank/DDBJ whole genome shotgun (WGS) entry which is preliminary data.</text>
</comment>
<evidence type="ECO:0000313" key="1">
    <source>
        <dbReference type="EMBL" id="TLD99811.1"/>
    </source>
</evidence>
<dbReference type="AlphaFoldDB" id="A0A4U8THS8"/>
<dbReference type="RefSeq" id="WP_034360775.1">
    <property type="nucleotide sequence ID" value="NZ_CAJUDB010000005.1"/>
</dbReference>
<dbReference type="OrthoDB" id="9950443at2"/>
<dbReference type="Proteomes" id="UP000029707">
    <property type="component" value="Unassembled WGS sequence"/>
</dbReference>
<gene>
    <name evidence="1" type="ORF">LS65_009075</name>
</gene>
<protein>
    <submittedName>
        <fullName evidence="1">Uncharacterized protein</fullName>
    </submittedName>
</protein>
<accession>A0A4U8THS8</accession>